<dbReference type="Proteomes" id="UP000323506">
    <property type="component" value="Chromosome D09"/>
</dbReference>
<name>A0A5D2BCK2_GOSDA</name>
<dbReference type="InterPro" id="IPR000846">
    <property type="entry name" value="DapB_N"/>
</dbReference>
<accession>A0A5D2BCK2</accession>
<sequence length="199" mass="21886">ISDVIDDRLNKNFYEEEARCTLIWGWVNGCTRKIGKSVIQAVDSAGLHIVPVSFEKASLLVFQEYPNLIVVDYTVPATVNDNAELYGKVGVPFVMGTTVGDRDRLYRTVEESKVYAVVAFLAAMEIMAEQFPGAFSGYNLQSHQAGKLDTSGTAKAIISCFQKLGGRGGIQMIRDPKQQIEMMGVVEEHLSGHACHLLL</sequence>
<dbReference type="InterPro" id="IPR036291">
    <property type="entry name" value="NAD(P)-bd_dom_sf"/>
</dbReference>
<dbReference type="InterPro" id="IPR023940">
    <property type="entry name" value="DHDPR_bac"/>
</dbReference>
<evidence type="ECO:0000256" key="1">
    <source>
        <dbReference type="ARBA" id="ARBA00022857"/>
    </source>
</evidence>
<evidence type="ECO:0000313" key="4">
    <source>
        <dbReference type="EMBL" id="TYG54015.1"/>
    </source>
</evidence>
<feature type="non-terminal residue" evidence="4">
    <location>
        <position position="1"/>
    </location>
</feature>
<feature type="non-terminal residue" evidence="4">
    <location>
        <position position="199"/>
    </location>
</feature>
<gene>
    <name evidence="4" type="ORF">ES288_D09G155300v1</name>
</gene>
<organism evidence="4 5">
    <name type="scientific">Gossypium darwinii</name>
    <name type="common">Darwin's cotton</name>
    <name type="synonym">Gossypium barbadense var. darwinii</name>
    <dbReference type="NCBI Taxonomy" id="34276"/>
    <lineage>
        <taxon>Eukaryota</taxon>
        <taxon>Viridiplantae</taxon>
        <taxon>Streptophyta</taxon>
        <taxon>Embryophyta</taxon>
        <taxon>Tracheophyta</taxon>
        <taxon>Spermatophyta</taxon>
        <taxon>Magnoliopsida</taxon>
        <taxon>eudicotyledons</taxon>
        <taxon>Gunneridae</taxon>
        <taxon>Pentapetalae</taxon>
        <taxon>rosids</taxon>
        <taxon>malvids</taxon>
        <taxon>Malvales</taxon>
        <taxon>Malvaceae</taxon>
        <taxon>Malvoideae</taxon>
        <taxon>Gossypium</taxon>
    </lineage>
</organism>
<dbReference type="EMBL" id="CM017709">
    <property type="protein sequence ID" value="TYG54015.1"/>
    <property type="molecule type" value="Genomic_DNA"/>
</dbReference>
<dbReference type="Pfam" id="PF01113">
    <property type="entry name" value="DapB_N"/>
    <property type="match status" value="1"/>
</dbReference>
<protein>
    <recommendedName>
        <fullName evidence="3">Dihydrodipicolinate reductase N-terminal domain-containing protein</fullName>
    </recommendedName>
</protein>
<keyword evidence="2" id="KW-0560">Oxidoreductase</keyword>
<feature type="domain" description="Dihydrodipicolinate reductase N-terminal" evidence="3">
    <location>
        <begin position="36"/>
        <end position="118"/>
    </location>
</feature>
<dbReference type="GO" id="GO:0008839">
    <property type="term" value="F:4-hydroxy-tetrahydrodipicolinate reductase"/>
    <property type="evidence" value="ECO:0007669"/>
    <property type="project" value="InterPro"/>
</dbReference>
<evidence type="ECO:0000259" key="3">
    <source>
        <dbReference type="Pfam" id="PF01113"/>
    </source>
</evidence>
<reference evidence="4 5" key="1">
    <citation type="submission" date="2019-06" db="EMBL/GenBank/DDBJ databases">
        <title>WGS assembly of Gossypium darwinii.</title>
        <authorList>
            <person name="Chen Z.J."/>
            <person name="Sreedasyam A."/>
            <person name="Ando A."/>
            <person name="Song Q."/>
            <person name="De L."/>
            <person name="Hulse-Kemp A."/>
            <person name="Ding M."/>
            <person name="Ye W."/>
            <person name="Kirkbride R."/>
            <person name="Jenkins J."/>
            <person name="Plott C."/>
            <person name="Lovell J."/>
            <person name="Lin Y.-M."/>
            <person name="Vaughn R."/>
            <person name="Liu B."/>
            <person name="Li W."/>
            <person name="Simpson S."/>
            <person name="Scheffler B."/>
            <person name="Saski C."/>
            <person name="Grover C."/>
            <person name="Hu G."/>
            <person name="Conover J."/>
            <person name="Carlson J."/>
            <person name="Shu S."/>
            <person name="Boston L."/>
            <person name="Williams M."/>
            <person name="Peterson D."/>
            <person name="Mcgee K."/>
            <person name="Jones D."/>
            <person name="Wendel J."/>
            <person name="Stelly D."/>
            <person name="Grimwood J."/>
            <person name="Schmutz J."/>
        </authorList>
    </citation>
    <scope>NUCLEOTIDE SEQUENCE [LARGE SCALE GENOMIC DNA]</scope>
    <source>
        <strain evidence="4">1808015.09</strain>
    </source>
</reference>
<proteinExistence type="predicted"/>
<dbReference type="GO" id="GO:0009570">
    <property type="term" value="C:chloroplast stroma"/>
    <property type="evidence" value="ECO:0007669"/>
    <property type="project" value="TreeGrafter"/>
</dbReference>
<dbReference type="PANTHER" id="PTHR20836:SF0">
    <property type="entry name" value="4-HYDROXY-TETRAHYDRODIPICOLINATE REDUCTASE 1, CHLOROPLASTIC-RELATED"/>
    <property type="match status" value="1"/>
</dbReference>
<dbReference type="SUPFAM" id="SSF51735">
    <property type="entry name" value="NAD(P)-binding Rossmann-fold domains"/>
    <property type="match status" value="1"/>
</dbReference>
<dbReference type="GO" id="GO:0019877">
    <property type="term" value="P:diaminopimelate biosynthetic process"/>
    <property type="evidence" value="ECO:0007669"/>
    <property type="project" value="TreeGrafter"/>
</dbReference>
<dbReference type="Gene3D" id="3.40.50.720">
    <property type="entry name" value="NAD(P)-binding Rossmann-like Domain"/>
    <property type="match status" value="1"/>
</dbReference>
<keyword evidence="5" id="KW-1185">Reference proteome</keyword>
<keyword evidence="1" id="KW-0521">NADP</keyword>
<evidence type="ECO:0000256" key="2">
    <source>
        <dbReference type="ARBA" id="ARBA00023002"/>
    </source>
</evidence>
<dbReference type="AlphaFoldDB" id="A0A5D2BCK2"/>
<dbReference type="GO" id="GO:0009089">
    <property type="term" value="P:lysine biosynthetic process via diaminopimelate"/>
    <property type="evidence" value="ECO:0007669"/>
    <property type="project" value="InterPro"/>
</dbReference>
<dbReference type="PANTHER" id="PTHR20836">
    <property type="entry name" value="DIHYDRODIPICOLINATE REDUCTASE"/>
    <property type="match status" value="1"/>
</dbReference>
<evidence type="ECO:0000313" key="5">
    <source>
        <dbReference type="Proteomes" id="UP000323506"/>
    </source>
</evidence>